<evidence type="ECO:0000259" key="1">
    <source>
        <dbReference type="SMART" id="SM00829"/>
    </source>
</evidence>
<dbReference type="InterPro" id="IPR036291">
    <property type="entry name" value="NAD(P)-bd_dom_sf"/>
</dbReference>
<dbReference type="SUPFAM" id="SSF51735">
    <property type="entry name" value="NAD(P)-binding Rossmann-fold domains"/>
    <property type="match status" value="1"/>
</dbReference>
<proteinExistence type="predicted"/>
<name>A0A8H4UIW0_9HYPO</name>
<dbReference type="OrthoDB" id="10257049at2759"/>
<dbReference type="InterPro" id="IPR051397">
    <property type="entry name" value="Zn-ADH-like_protein"/>
</dbReference>
<dbReference type="GO" id="GO:0005739">
    <property type="term" value="C:mitochondrion"/>
    <property type="evidence" value="ECO:0007669"/>
    <property type="project" value="TreeGrafter"/>
</dbReference>
<dbReference type="AlphaFoldDB" id="A0A8H4UIW0"/>
<gene>
    <name evidence="2" type="ORF">FZEAL_6298</name>
</gene>
<dbReference type="SUPFAM" id="SSF50129">
    <property type="entry name" value="GroES-like"/>
    <property type="match status" value="1"/>
</dbReference>
<protein>
    <recommendedName>
        <fullName evidence="1">Enoyl reductase (ER) domain-containing protein</fullName>
    </recommendedName>
</protein>
<dbReference type="Pfam" id="PF08240">
    <property type="entry name" value="ADH_N"/>
    <property type="match status" value="1"/>
</dbReference>
<keyword evidence="3" id="KW-1185">Reference proteome</keyword>
<dbReference type="EMBL" id="JABEYC010000459">
    <property type="protein sequence ID" value="KAF4977110.1"/>
    <property type="molecule type" value="Genomic_DNA"/>
</dbReference>
<comment type="caution">
    <text evidence="2">The sequence shown here is derived from an EMBL/GenBank/DDBJ whole genome shotgun (WGS) entry which is preliminary data.</text>
</comment>
<dbReference type="Pfam" id="PF00107">
    <property type="entry name" value="ADH_zinc_N"/>
    <property type="match status" value="1"/>
</dbReference>
<evidence type="ECO:0000313" key="2">
    <source>
        <dbReference type="EMBL" id="KAF4977110.1"/>
    </source>
</evidence>
<organism evidence="2 3">
    <name type="scientific">Fusarium zealandicum</name>
    <dbReference type="NCBI Taxonomy" id="1053134"/>
    <lineage>
        <taxon>Eukaryota</taxon>
        <taxon>Fungi</taxon>
        <taxon>Dikarya</taxon>
        <taxon>Ascomycota</taxon>
        <taxon>Pezizomycotina</taxon>
        <taxon>Sordariomycetes</taxon>
        <taxon>Hypocreomycetidae</taxon>
        <taxon>Hypocreales</taxon>
        <taxon>Nectriaceae</taxon>
        <taxon>Fusarium</taxon>
        <taxon>Fusarium staphyleae species complex</taxon>
    </lineage>
</organism>
<dbReference type="Proteomes" id="UP000635477">
    <property type="component" value="Unassembled WGS sequence"/>
</dbReference>
<dbReference type="CDD" id="cd08241">
    <property type="entry name" value="QOR1"/>
    <property type="match status" value="1"/>
</dbReference>
<dbReference type="InterPro" id="IPR020843">
    <property type="entry name" value="ER"/>
</dbReference>
<dbReference type="InterPro" id="IPR013149">
    <property type="entry name" value="ADH-like_C"/>
</dbReference>
<dbReference type="InterPro" id="IPR011032">
    <property type="entry name" value="GroES-like_sf"/>
</dbReference>
<dbReference type="GO" id="GO:0016491">
    <property type="term" value="F:oxidoreductase activity"/>
    <property type="evidence" value="ECO:0007669"/>
    <property type="project" value="InterPro"/>
</dbReference>
<evidence type="ECO:0000313" key="3">
    <source>
        <dbReference type="Proteomes" id="UP000635477"/>
    </source>
</evidence>
<dbReference type="Gene3D" id="3.40.50.720">
    <property type="entry name" value="NAD(P)-binding Rossmann-like Domain"/>
    <property type="match status" value="1"/>
</dbReference>
<feature type="domain" description="Enoyl reductase (ER)" evidence="1">
    <location>
        <begin position="11"/>
        <end position="327"/>
    </location>
</feature>
<dbReference type="PANTHER" id="PTHR43677:SF4">
    <property type="entry name" value="QUINONE OXIDOREDUCTASE-LIKE PROTEIN 2"/>
    <property type="match status" value="1"/>
</dbReference>
<reference evidence="2" key="2">
    <citation type="submission" date="2020-05" db="EMBL/GenBank/DDBJ databases">
        <authorList>
            <person name="Kim H.-S."/>
            <person name="Proctor R.H."/>
            <person name="Brown D.W."/>
        </authorList>
    </citation>
    <scope>NUCLEOTIDE SEQUENCE</scope>
    <source>
        <strain evidence="2">NRRL 22465</strain>
    </source>
</reference>
<dbReference type="Gene3D" id="3.90.180.10">
    <property type="entry name" value="Medium-chain alcohol dehydrogenases, catalytic domain"/>
    <property type="match status" value="1"/>
</dbReference>
<dbReference type="InterPro" id="IPR013154">
    <property type="entry name" value="ADH-like_N"/>
</dbReference>
<accession>A0A8H4UIW0</accession>
<dbReference type="SMART" id="SM00829">
    <property type="entry name" value="PKS_ER"/>
    <property type="match status" value="1"/>
</dbReference>
<reference evidence="2" key="1">
    <citation type="journal article" date="2020" name="BMC Genomics">
        <title>Correction to: Identification and distribution of gene clusters required for synthesis of sphingolipid metabolism inhibitors in diverse species of the filamentous fungus Fusarium.</title>
        <authorList>
            <person name="Kim H.S."/>
            <person name="Lohmar J.M."/>
            <person name="Busman M."/>
            <person name="Brown D.W."/>
            <person name="Naumann T.A."/>
            <person name="Divon H.H."/>
            <person name="Lysoe E."/>
            <person name="Uhlig S."/>
            <person name="Proctor R.H."/>
        </authorList>
    </citation>
    <scope>NUCLEOTIDE SEQUENCE</scope>
    <source>
        <strain evidence="2">NRRL 22465</strain>
    </source>
</reference>
<sequence>MNAIVINTFCKSLDEISTSKIPTPEPKDDEVCIKVVASGVNFVDILYAQGKHQNNKSLVRPPFILGLEFAGIIVSAPSASHFKVGDAVFGDCPGSYCEYLTLPHNSDSLRRIPSSWSFVDAAGLGATLPVSYAALVFRGGIKAGETVLVHSAAGGLGTMAVQVAIAMGCRVIGTAGSAEKCAHARDLGADECFDYSEDDWWKRVLDVTNGRGVDIIFDPVGLIDLSIKCLAHRGKLLVVGFAGRDGQMEKIAMNRVLLKQATIIGYRYGESLRRCPDERRRIWRELQPLLDTGKIRPTAFTCYTGLQSVPRALKDLSCRKISGKAVVQVSEVARELAKPRL</sequence>
<dbReference type="PANTHER" id="PTHR43677">
    <property type="entry name" value="SHORT-CHAIN DEHYDROGENASE/REDUCTASE"/>
    <property type="match status" value="1"/>
</dbReference>